<dbReference type="EMBL" id="QSND01000002">
    <property type="protein sequence ID" value="KAA6451402.1"/>
    <property type="molecule type" value="Genomic_DNA"/>
</dbReference>
<dbReference type="NCBIfam" id="TIGR00126">
    <property type="entry name" value="deoC"/>
    <property type="match status" value="1"/>
</dbReference>
<comment type="subcellular location">
    <subcellularLocation>
        <location evidence="7">Cytoplasm</location>
    </subcellularLocation>
</comment>
<dbReference type="GO" id="GO:0006018">
    <property type="term" value="P:2-deoxyribose 1-phosphate catabolic process"/>
    <property type="evidence" value="ECO:0007669"/>
    <property type="project" value="UniProtKB-UniRule"/>
</dbReference>
<dbReference type="GO" id="GO:0004139">
    <property type="term" value="F:deoxyribose-phosphate aldolase activity"/>
    <property type="evidence" value="ECO:0007669"/>
    <property type="project" value="UniProtKB-UniRule"/>
</dbReference>
<evidence type="ECO:0000256" key="4">
    <source>
        <dbReference type="ARBA" id="ARBA00023270"/>
    </source>
</evidence>
<comment type="pathway">
    <text evidence="7">Carbohydrate degradation; 2-deoxy-D-ribose 1-phosphate degradation; D-glyceraldehyde 3-phosphate and acetaldehyde from 2-deoxy-alpha-D-ribose 1-phosphate: step 2/2.</text>
</comment>
<evidence type="ECO:0000313" key="9">
    <source>
        <dbReference type="Proteomes" id="UP000324326"/>
    </source>
</evidence>
<dbReference type="SUPFAM" id="SSF51569">
    <property type="entry name" value="Aldolase"/>
    <property type="match status" value="1"/>
</dbReference>
<dbReference type="InterPro" id="IPR013785">
    <property type="entry name" value="Aldolase_TIM"/>
</dbReference>
<keyword evidence="3 7" id="KW-0456">Lyase</keyword>
<dbReference type="PIRSF" id="PIRSF001357">
    <property type="entry name" value="DeoC"/>
    <property type="match status" value="1"/>
</dbReference>
<dbReference type="Proteomes" id="UP000324326">
    <property type="component" value="Unassembled WGS sequence"/>
</dbReference>
<evidence type="ECO:0000256" key="6">
    <source>
        <dbReference type="ARBA" id="ARBA00056337"/>
    </source>
</evidence>
<dbReference type="STRING" id="1925020.BTA30_13980"/>
<evidence type="ECO:0000256" key="7">
    <source>
        <dbReference type="HAMAP-Rule" id="MF_00114"/>
    </source>
</evidence>
<dbReference type="CDD" id="cd00959">
    <property type="entry name" value="DeoC"/>
    <property type="match status" value="1"/>
</dbReference>
<evidence type="ECO:0000256" key="5">
    <source>
        <dbReference type="ARBA" id="ARBA00048791"/>
    </source>
</evidence>
<accession>A0A5M8RZX3</accession>
<dbReference type="InterPro" id="IPR011343">
    <property type="entry name" value="DeoC"/>
</dbReference>
<comment type="function">
    <text evidence="6 7">Catalyzes a reversible aldol reaction between acetaldehyde and D-glyceraldehyde 3-phosphate to generate 2-deoxy-D-ribose 5-phosphate.</text>
</comment>
<feature type="active site" description="Proton donor/acceptor" evidence="7">
    <location>
        <position position="90"/>
    </location>
</feature>
<evidence type="ECO:0000256" key="1">
    <source>
        <dbReference type="ARBA" id="ARBA00010936"/>
    </source>
</evidence>
<organism evidence="8 9">
    <name type="scientific">Bacillus swezeyi</name>
    <dbReference type="NCBI Taxonomy" id="1925020"/>
    <lineage>
        <taxon>Bacteria</taxon>
        <taxon>Bacillati</taxon>
        <taxon>Bacillota</taxon>
        <taxon>Bacilli</taxon>
        <taxon>Bacillales</taxon>
        <taxon>Bacillaceae</taxon>
        <taxon>Bacillus</taxon>
    </lineage>
</organism>
<protein>
    <recommendedName>
        <fullName evidence="7">Deoxyribose-phosphate aldolase</fullName>
        <shortName evidence="7">DERA</shortName>
        <ecNumber evidence="7">4.1.2.4</ecNumber>
    </recommendedName>
    <alternativeName>
        <fullName evidence="7">2-deoxy-D-ribose 5-phosphate aldolase</fullName>
    </alternativeName>
    <alternativeName>
        <fullName evidence="7">Phosphodeoxyriboaldolase</fullName>
        <shortName evidence="7">Deoxyriboaldolase</shortName>
    </alternativeName>
</protein>
<dbReference type="Gene3D" id="3.20.20.70">
    <property type="entry name" value="Aldolase class I"/>
    <property type="match status" value="1"/>
</dbReference>
<comment type="catalytic activity">
    <reaction evidence="5 7">
        <text>2-deoxy-D-ribose 5-phosphate = D-glyceraldehyde 3-phosphate + acetaldehyde</text>
        <dbReference type="Rhea" id="RHEA:12821"/>
        <dbReference type="ChEBI" id="CHEBI:15343"/>
        <dbReference type="ChEBI" id="CHEBI:59776"/>
        <dbReference type="ChEBI" id="CHEBI:62877"/>
        <dbReference type="EC" id="4.1.2.4"/>
    </reaction>
</comment>
<dbReference type="GO" id="GO:0005737">
    <property type="term" value="C:cytoplasm"/>
    <property type="evidence" value="ECO:0007669"/>
    <property type="project" value="UniProtKB-SubCell"/>
</dbReference>
<feature type="active site" description="Proton donor/acceptor" evidence="7">
    <location>
        <position position="182"/>
    </location>
</feature>
<dbReference type="EC" id="4.1.2.4" evidence="7"/>
<keyword evidence="4 7" id="KW-0704">Schiff base</keyword>
<dbReference type="Pfam" id="PF01791">
    <property type="entry name" value="DeoC"/>
    <property type="match status" value="1"/>
</dbReference>
<comment type="caution">
    <text evidence="8">The sequence shown here is derived from an EMBL/GenBank/DDBJ whole genome shotgun (WGS) entry which is preliminary data.</text>
</comment>
<dbReference type="HAMAP" id="MF_00114">
    <property type="entry name" value="DeoC_type1"/>
    <property type="match status" value="1"/>
</dbReference>
<name>A0A5M8RZX3_9BACI</name>
<gene>
    <name evidence="7 8" type="primary">deoC</name>
    <name evidence="8" type="ORF">DX927_11565</name>
</gene>
<dbReference type="GO" id="GO:0016052">
    <property type="term" value="P:carbohydrate catabolic process"/>
    <property type="evidence" value="ECO:0007669"/>
    <property type="project" value="TreeGrafter"/>
</dbReference>
<dbReference type="PANTHER" id="PTHR10889:SF1">
    <property type="entry name" value="DEOXYRIBOSE-PHOSPHATE ALDOLASE"/>
    <property type="match status" value="1"/>
</dbReference>
<dbReference type="GO" id="GO:0009264">
    <property type="term" value="P:deoxyribonucleotide catabolic process"/>
    <property type="evidence" value="ECO:0007669"/>
    <property type="project" value="UniProtKB-UniRule"/>
</dbReference>
<dbReference type="SMART" id="SM01133">
    <property type="entry name" value="DeoC"/>
    <property type="match status" value="1"/>
</dbReference>
<evidence type="ECO:0000313" key="8">
    <source>
        <dbReference type="EMBL" id="KAA6451402.1"/>
    </source>
</evidence>
<dbReference type="InterPro" id="IPR028581">
    <property type="entry name" value="DeoC_typeI"/>
</dbReference>
<dbReference type="RefSeq" id="WP_148957270.1">
    <property type="nucleotide sequence ID" value="NZ_QSND01000002.1"/>
</dbReference>
<evidence type="ECO:0000256" key="3">
    <source>
        <dbReference type="ARBA" id="ARBA00023239"/>
    </source>
</evidence>
<evidence type="ECO:0000256" key="2">
    <source>
        <dbReference type="ARBA" id="ARBA00022490"/>
    </source>
</evidence>
<comment type="similarity">
    <text evidence="1 7">Belongs to the DeoC/FbaB aldolase family. DeoC type 1 subfamily.</text>
</comment>
<keyword evidence="2 7" id="KW-0963">Cytoplasm</keyword>
<proteinExistence type="inferred from homology"/>
<reference evidence="8 9" key="1">
    <citation type="submission" date="2018-08" db="EMBL/GenBank/DDBJ databases">
        <title>Bacillus phenotypic plasticity.</title>
        <authorList>
            <person name="Hurtado E."/>
        </authorList>
    </citation>
    <scope>NUCLEOTIDE SEQUENCE [LARGE SCALE GENOMIC DNA]</scope>
    <source>
        <strain evidence="8 9">427</strain>
    </source>
</reference>
<dbReference type="PANTHER" id="PTHR10889">
    <property type="entry name" value="DEOXYRIBOSE-PHOSPHATE ALDOLASE"/>
    <property type="match status" value="1"/>
</dbReference>
<dbReference type="AlphaFoldDB" id="A0A5M8RZX3"/>
<dbReference type="UniPathway" id="UPA00002">
    <property type="reaction ID" value="UER00468"/>
</dbReference>
<feature type="active site" description="Schiff-base intermediate with acetaldehyde" evidence="7">
    <location>
        <position position="153"/>
    </location>
</feature>
<dbReference type="FunFam" id="3.20.20.70:FF:000044">
    <property type="entry name" value="Deoxyribose-phosphate aldolase"/>
    <property type="match status" value="1"/>
</dbReference>
<sequence>MKQIAQMIDHTALKPDTVKSQIETLCKEAVEHGFASVCVNPYWVPLCAKLVQGSDVKVCTVIGFPLGASAAATKAFETKQAMAYGADEIDMVMNIGALKDRDTGAVVKDIQAVTNAAEGKALVKVIIETALLTDEEKKLACELSVKAGADFVKTSTGFSGGGATARDIRLMRETVGPNIGVKASGGIRDKESALAMIEAGATRIGASAGVSIISGLKADQGY</sequence>
<dbReference type="InterPro" id="IPR002915">
    <property type="entry name" value="DeoC/FbaB/LacD_aldolase"/>
</dbReference>